<dbReference type="Proteomes" id="UP000821837">
    <property type="component" value="Unassembled WGS sequence"/>
</dbReference>
<feature type="region of interest" description="Disordered" evidence="3">
    <location>
        <begin position="172"/>
        <end position="211"/>
    </location>
</feature>
<evidence type="ECO:0000259" key="4">
    <source>
        <dbReference type="Pfam" id="PF09316"/>
    </source>
</evidence>
<evidence type="ECO:0000259" key="5">
    <source>
        <dbReference type="Pfam" id="PF20700"/>
    </source>
</evidence>
<dbReference type="Pfam" id="PF20700">
    <property type="entry name" value="Mutator"/>
    <property type="match status" value="1"/>
</dbReference>
<reference evidence="6" key="1">
    <citation type="journal article" date="2020" name="Cell">
        <title>Large-Scale Comparative Analyses of Tick Genomes Elucidate Their Genetic Diversity and Vector Capacities.</title>
        <authorList>
            <consortium name="Tick Genome and Microbiome Consortium (TIGMIC)"/>
            <person name="Jia N."/>
            <person name="Wang J."/>
            <person name="Shi W."/>
            <person name="Du L."/>
            <person name="Sun Y."/>
            <person name="Zhan W."/>
            <person name="Jiang J.F."/>
            <person name="Wang Q."/>
            <person name="Zhang B."/>
            <person name="Ji P."/>
            <person name="Bell-Sakyi L."/>
            <person name="Cui X.M."/>
            <person name="Yuan T.T."/>
            <person name="Jiang B.G."/>
            <person name="Yang W.F."/>
            <person name="Lam T.T."/>
            <person name="Chang Q.C."/>
            <person name="Ding S.J."/>
            <person name="Wang X.J."/>
            <person name="Zhu J.G."/>
            <person name="Ruan X.D."/>
            <person name="Zhao L."/>
            <person name="Wei J.T."/>
            <person name="Ye R.Z."/>
            <person name="Que T.C."/>
            <person name="Du C.H."/>
            <person name="Zhou Y.H."/>
            <person name="Cheng J.X."/>
            <person name="Dai P.F."/>
            <person name="Guo W.B."/>
            <person name="Han X.H."/>
            <person name="Huang E.J."/>
            <person name="Li L.F."/>
            <person name="Wei W."/>
            <person name="Gao Y.C."/>
            <person name="Liu J.Z."/>
            <person name="Shao H.Z."/>
            <person name="Wang X."/>
            <person name="Wang C.C."/>
            <person name="Yang T.C."/>
            <person name="Huo Q.B."/>
            <person name="Li W."/>
            <person name="Chen H.Y."/>
            <person name="Chen S.E."/>
            <person name="Zhou L.G."/>
            <person name="Ni X.B."/>
            <person name="Tian J.H."/>
            <person name="Sheng Y."/>
            <person name="Liu T."/>
            <person name="Pan Y.S."/>
            <person name="Xia L.Y."/>
            <person name="Li J."/>
            <person name="Zhao F."/>
            <person name="Cao W.C."/>
        </authorList>
    </citation>
    <scope>NUCLEOTIDE SEQUENCE</scope>
    <source>
        <strain evidence="6">Rsan-2018</strain>
    </source>
</reference>
<dbReference type="InterPro" id="IPR015395">
    <property type="entry name" value="C-myb_C"/>
</dbReference>
<dbReference type="Pfam" id="PF09316">
    <property type="entry name" value="Cmyb_C"/>
    <property type="match status" value="1"/>
</dbReference>
<keyword evidence="7" id="KW-1185">Reference proteome</keyword>
<organism evidence="6 7">
    <name type="scientific">Rhipicephalus sanguineus</name>
    <name type="common">Brown dog tick</name>
    <name type="synonym">Ixodes sanguineus</name>
    <dbReference type="NCBI Taxonomy" id="34632"/>
    <lineage>
        <taxon>Eukaryota</taxon>
        <taxon>Metazoa</taxon>
        <taxon>Ecdysozoa</taxon>
        <taxon>Arthropoda</taxon>
        <taxon>Chelicerata</taxon>
        <taxon>Arachnida</taxon>
        <taxon>Acari</taxon>
        <taxon>Parasitiformes</taxon>
        <taxon>Ixodida</taxon>
        <taxon>Ixodoidea</taxon>
        <taxon>Ixodidae</taxon>
        <taxon>Rhipicephalinae</taxon>
        <taxon>Rhipicephalus</taxon>
        <taxon>Rhipicephalus</taxon>
    </lineage>
</organism>
<feature type="region of interest" description="Disordered" evidence="3">
    <location>
        <begin position="79"/>
        <end position="103"/>
    </location>
</feature>
<gene>
    <name evidence="6" type="ORF">HPB52_007589</name>
</gene>
<accession>A0A9D4PD78</accession>
<proteinExistence type="predicted"/>
<reference evidence="6" key="2">
    <citation type="submission" date="2021-09" db="EMBL/GenBank/DDBJ databases">
        <authorList>
            <person name="Jia N."/>
            <person name="Wang J."/>
            <person name="Shi W."/>
            <person name="Du L."/>
            <person name="Sun Y."/>
            <person name="Zhan W."/>
            <person name="Jiang J."/>
            <person name="Wang Q."/>
            <person name="Zhang B."/>
            <person name="Ji P."/>
            <person name="Sakyi L.B."/>
            <person name="Cui X."/>
            <person name="Yuan T."/>
            <person name="Jiang B."/>
            <person name="Yang W."/>
            <person name="Lam T.T.-Y."/>
            <person name="Chang Q."/>
            <person name="Ding S."/>
            <person name="Wang X."/>
            <person name="Zhu J."/>
            <person name="Ruan X."/>
            <person name="Zhao L."/>
            <person name="Wei J."/>
            <person name="Que T."/>
            <person name="Du C."/>
            <person name="Cheng J."/>
            <person name="Dai P."/>
            <person name="Han X."/>
            <person name="Huang E."/>
            <person name="Gao Y."/>
            <person name="Liu J."/>
            <person name="Shao H."/>
            <person name="Ye R."/>
            <person name="Li L."/>
            <person name="Wei W."/>
            <person name="Wang X."/>
            <person name="Wang C."/>
            <person name="Huo Q."/>
            <person name="Li W."/>
            <person name="Guo W."/>
            <person name="Chen H."/>
            <person name="Chen S."/>
            <person name="Zhou L."/>
            <person name="Zhou L."/>
            <person name="Ni X."/>
            <person name="Tian J."/>
            <person name="Zhou Y."/>
            <person name="Sheng Y."/>
            <person name="Liu T."/>
            <person name="Pan Y."/>
            <person name="Xia L."/>
            <person name="Li J."/>
            <person name="Zhao F."/>
            <person name="Cao W."/>
        </authorList>
    </citation>
    <scope>NUCLEOTIDE SEQUENCE</scope>
    <source>
        <strain evidence="6">Rsan-2018</strain>
        <tissue evidence="6">Larvae</tissue>
    </source>
</reference>
<dbReference type="VEuPathDB" id="VectorBase:RSAN_049588"/>
<evidence type="ECO:0000256" key="2">
    <source>
        <dbReference type="ARBA" id="ARBA00023125"/>
    </source>
</evidence>
<dbReference type="AlphaFoldDB" id="A0A9D4PD78"/>
<sequence length="543" mass="59374">MYAATEHSAFRGCECFVSRYSNEPLNTPVVKKRENGPRTPTPFKNALAELEKRGGPIGHLPDTPSLNLDDLGDLLGNVAHPTSTAEVPKRRGNKEQSVQRSSALCAGSADGPLTESVFNLSRRCFEIASRCDKTGAHRFPHAIMDRRSFKKKRKTAQRFGARKLKPPIVKKKFSPATSASSDDGPRFVSAEASRKRAAAVQQSLRPVSATERKMSLMDQGDESDIETEDEDEFFLVQRTALNGLLGSALCPQCKEPGLKMKHGTKHGLAVKMVLTCTACGADAKNAWSSPRMESSKSFEVNIRAMQAIKTIGKGSAALSDFWIHTTNFAHQVLIAGADTGLQKLKVNHSHPISTTWDDTLLLPCCLCTSGFPTHSFLSGIMLGTSMPTPNYAHLLVSNLDAMHFVEQPKKMPCGKKRLGKLIRLKNLSPSKRVRKALHETWSTPGDIAVPGLTSTGFAPLEPESFILPETPSKSLLGDSSVLFSPPSIIREALAEVPLPNSVPTRPKLDKFSALVCGKTRDQLELTQQARQWMMSLKPRSLNL</sequence>
<protein>
    <submittedName>
        <fullName evidence="6">Uncharacterized protein</fullName>
    </submittedName>
</protein>
<name>A0A9D4PD78_RHISA</name>
<dbReference type="EMBL" id="JABSTV010001255">
    <property type="protein sequence ID" value="KAH7935440.1"/>
    <property type="molecule type" value="Genomic_DNA"/>
</dbReference>
<evidence type="ECO:0000256" key="3">
    <source>
        <dbReference type="SAM" id="MobiDB-lite"/>
    </source>
</evidence>
<evidence type="ECO:0000313" key="6">
    <source>
        <dbReference type="EMBL" id="KAH7935440.1"/>
    </source>
</evidence>
<evidence type="ECO:0000256" key="1">
    <source>
        <dbReference type="ARBA" id="ARBA00022737"/>
    </source>
</evidence>
<evidence type="ECO:0000313" key="7">
    <source>
        <dbReference type="Proteomes" id="UP000821837"/>
    </source>
</evidence>
<keyword evidence="2" id="KW-0238">DNA-binding</keyword>
<keyword evidence="1" id="KW-0677">Repeat</keyword>
<dbReference type="InterPro" id="IPR049012">
    <property type="entry name" value="Mutator_transp_dom"/>
</dbReference>
<comment type="caution">
    <text evidence="6">The sequence shown here is derived from an EMBL/GenBank/DDBJ whole genome shotgun (WGS) entry which is preliminary data.</text>
</comment>
<dbReference type="GO" id="GO:0003677">
    <property type="term" value="F:DNA binding"/>
    <property type="evidence" value="ECO:0007669"/>
    <property type="project" value="UniProtKB-KW"/>
</dbReference>
<feature type="domain" description="C-myb C-terminal" evidence="4">
    <location>
        <begin position="22"/>
        <end position="79"/>
    </location>
</feature>
<feature type="domain" description="Mutator-like transposase" evidence="5">
    <location>
        <begin position="251"/>
        <end position="321"/>
    </location>
</feature>